<accession>A0A3N4P046</accession>
<dbReference type="EMBL" id="RMVG01000014">
    <property type="protein sequence ID" value="RPD97910.1"/>
    <property type="molecule type" value="Genomic_DNA"/>
</dbReference>
<organism evidence="1 2">
    <name type="scientific">Candidatus Pantoea deserta</name>
    <dbReference type="NCBI Taxonomy" id="1869313"/>
    <lineage>
        <taxon>Bacteria</taxon>
        <taxon>Pseudomonadati</taxon>
        <taxon>Pseudomonadota</taxon>
        <taxon>Gammaproteobacteria</taxon>
        <taxon>Enterobacterales</taxon>
        <taxon>Erwiniaceae</taxon>
        <taxon>Pantoea</taxon>
    </lineage>
</organism>
<dbReference type="Proteomes" id="UP000281332">
    <property type="component" value="Unassembled WGS sequence"/>
</dbReference>
<dbReference type="AlphaFoldDB" id="A0A3N4P046"/>
<reference evidence="1 2" key="1">
    <citation type="submission" date="2018-11" db="EMBL/GenBank/DDBJ databases">
        <title>Whole genome sequencing of Pantoea sp. RIT388.</title>
        <authorList>
            <person name="Gan H.M."/>
            <person name="Hudson A.O."/>
        </authorList>
    </citation>
    <scope>NUCLEOTIDE SEQUENCE [LARGE SCALE GENOMIC DNA]</scope>
    <source>
        <strain evidence="1 2">RIT388</strain>
    </source>
</reference>
<name>A0A3N4P046_9GAMM</name>
<keyword evidence="2" id="KW-1185">Reference proteome</keyword>
<dbReference type="OrthoDB" id="6638389at2"/>
<protein>
    <submittedName>
        <fullName evidence="1">Uncharacterized protein</fullName>
    </submittedName>
</protein>
<comment type="caution">
    <text evidence="1">The sequence shown here is derived from an EMBL/GenBank/DDBJ whole genome shotgun (WGS) entry which is preliminary data.</text>
</comment>
<sequence>MKKYITLDELRQKLLQDPAFRAAYETERQNPEPDYQIIRHHDDGSEELIYDSRQEKQTLNDFTERAGGITDDK</sequence>
<proteinExistence type="predicted"/>
<gene>
    <name evidence="1" type="ORF">BBB56_17105</name>
</gene>
<evidence type="ECO:0000313" key="1">
    <source>
        <dbReference type="EMBL" id="RPD97910.1"/>
    </source>
</evidence>
<evidence type="ECO:0000313" key="2">
    <source>
        <dbReference type="Proteomes" id="UP000281332"/>
    </source>
</evidence>